<protein>
    <submittedName>
        <fullName evidence="2">Uncharacterized protein</fullName>
    </submittedName>
</protein>
<comment type="caution">
    <text evidence="2">The sequence shown here is derived from an EMBL/GenBank/DDBJ whole genome shotgun (WGS) entry which is preliminary data.</text>
</comment>
<dbReference type="Proteomes" id="UP001272242">
    <property type="component" value="Unassembled WGS sequence"/>
</dbReference>
<accession>A0ABU5FAI9</accession>
<keyword evidence="3" id="KW-1185">Reference proteome</keyword>
<sequence>MKWLALALSVAFAPLAAAADEPKLSAKVEKVAPPDALAEPVRKLLDEQALVVRDGDTELMTVWFRTEIPAKATEEQIKNGLTYREIAEGTLVGAVRFPEKFTDFRKQEIAAGVYTLRFAVQPDIGDHTGTSPHPEFCLMSQAKEDRSADAVEPKKLIEMSSLVNEGKHPAVLLMWPNNGKDAARVQVVSKGNGVYAATVQRSLVADGKKAQLGFAVTVAGVRKE</sequence>
<gene>
    <name evidence="2" type="ORF">R5W23_005346</name>
</gene>
<dbReference type="EMBL" id="JAXBLV010000247">
    <property type="protein sequence ID" value="MDY3563730.1"/>
    <property type="molecule type" value="Genomic_DNA"/>
</dbReference>
<evidence type="ECO:0000313" key="3">
    <source>
        <dbReference type="Proteomes" id="UP001272242"/>
    </source>
</evidence>
<evidence type="ECO:0000313" key="2">
    <source>
        <dbReference type="EMBL" id="MDY3563730.1"/>
    </source>
</evidence>
<organism evidence="2 3">
    <name type="scientific">Gemmata algarum</name>
    <dbReference type="NCBI Taxonomy" id="2975278"/>
    <lineage>
        <taxon>Bacteria</taxon>
        <taxon>Pseudomonadati</taxon>
        <taxon>Planctomycetota</taxon>
        <taxon>Planctomycetia</taxon>
        <taxon>Gemmatales</taxon>
        <taxon>Gemmataceae</taxon>
        <taxon>Gemmata</taxon>
    </lineage>
</organism>
<feature type="signal peptide" evidence="1">
    <location>
        <begin position="1"/>
        <end position="18"/>
    </location>
</feature>
<reference evidence="3" key="1">
    <citation type="journal article" date="2023" name="Mar. Drugs">
        <title>Gemmata algarum, a Novel Planctomycete Isolated from an Algal Mat, Displays Antimicrobial Activity.</title>
        <authorList>
            <person name="Kumar G."/>
            <person name="Kallscheuer N."/>
            <person name="Kashif M."/>
            <person name="Ahamad S."/>
            <person name="Jagadeeshwari U."/>
            <person name="Pannikurungottu S."/>
            <person name="Haufschild T."/>
            <person name="Kabuu M."/>
            <person name="Sasikala C."/>
            <person name="Jogler C."/>
            <person name="Ramana C."/>
        </authorList>
    </citation>
    <scope>NUCLEOTIDE SEQUENCE [LARGE SCALE GENOMIC DNA]</scope>
    <source>
        <strain evidence="3">JC673</strain>
    </source>
</reference>
<feature type="chain" id="PRO_5045568378" evidence="1">
    <location>
        <begin position="19"/>
        <end position="224"/>
    </location>
</feature>
<evidence type="ECO:0000256" key="1">
    <source>
        <dbReference type="SAM" id="SignalP"/>
    </source>
</evidence>
<name>A0ABU5FAI9_9BACT</name>
<dbReference type="RefSeq" id="WP_320689875.1">
    <property type="nucleotide sequence ID" value="NZ_JAXBLV010000247.1"/>
</dbReference>
<proteinExistence type="predicted"/>
<keyword evidence="1" id="KW-0732">Signal</keyword>